<protein>
    <submittedName>
        <fullName evidence="2">Asparagine synthase-related protein</fullName>
    </submittedName>
</protein>
<evidence type="ECO:0000313" key="2">
    <source>
        <dbReference type="EMBL" id="MFF3342295.1"/>
    </source>
</evidence>
<evidence type="ECO:0000259" key="1">
    <source>
        <dbReference type="Pfam" id="PF00733"/>
    </source>
</evidence>
<dbReference type="RefSeq" id="WP_355726319.1">
    <property type="nucleotide sequence ID" value="NZ_JBEXNP010000028.1"/>
</dbReference>
<evidence type="ECO:0000313" key="3">
    <source>
        <dbReference type="Proteomes" id="UP001601976"/>
    </source>
</evidence>
<name>A0ABW6RL73_9ACTN</name>
<comment type="caution">
    <text evidence="2">The sequence shown here is derived from an EMBL/GenBank/DDBJ whole genome shotgun (WGS) entry which is preliminary data.</text>
</comment>
<dbReference type="EMBL" id="JBIAPK010000009">
    <property type="protein sequence ID" value="MFF3342295.1"/>
    <property type="molecule type" value="Genomic_DNA"/>
</dbReference>
<dbReference type="InterPro" id="IPR014729">
    <property type="entry name" value="Rossmann-like_a/b/a_fold"/>
</dbReference>
<sequence>MAVLDAAARLVQRKRGPMAGLTGLAAVPSWFVALPDCVAAGPIAGILCDYAQMTLRHPSGRPWVLGRWAVEEMAAAEAGDSKITVLGQHASADRRRVSRSAERVRTPGDVDALAAELTGSSHLIASVAGKVRVQGTVTGLRRVFSANINGVTAASDRADVLAFLLGSGMDERRLAVHLLVPPVLHPLSDKPVWRDVNFLPTDRYLLLDESGRARQIRWWTPPEPELPLAQGAQRLRAALTAAVDARTGGRDPVGCDLSGLDSTSVCSLAVRRSKVVACTAASPDPLDDDVLWATRTAAALDGGVEHHVIPSSEMPLIYHGLLDVDELFDEPCGSIADHARWLTIAGRAASRGCRLHLTGFGGDELLASSTSHLRTLLRTRPAVALRQLNVLATKHGWSRKQLLRELADSRPYHRWLLGAADRLTTPSAQDGASLGWGAPPSLPPWATPEAAGAVRELIRSEAPTAAPLAERQGQHFELEAIQDAARPVRQIGRLAERAGITLAAPYFDDRVLEASLAVRPEEKDTPWEYKPLILAAMRGIVPPVSLTRQTKSGGICDLNVALRTNRADLLALWDDSRLGRLGLIDAAELRGLCTRPLDPNHPHDLHGGLYQSLACEVWLRAWERAAAPPTAGATP</sequence>
<keyword evidence="3" id="KW-1185">Reference proteome</keyword>
<proteinExistence type="predicted"/>
<reference evidence="2 3" key="1">
    <citation type="submission" date="2024-10" db="EMBL/GenBank/DDBJ databases">
        <title>The Natural Products Discovery Center: Release of the First 8490 Sequenced Strains for Exploring Actinobacteria Biosynthetic Diversity.</title>
        <authorList>
            <person name="Kalkreuter E."/>
            <person name="Kautsar S.A."/>
            <person name="Yang D."/>
            <person name="Bader C.D."/>
            <person name="Teijaro C.N."/>
            <person name="Fluegel L."/>
            <person name="Davis C.M."/>
            <person name="Simpson J.R."/>
            <person name="Lauterbach L."/>
            <person name="Steele A.D."/>
            <person name="Gui C."/>
            <person name="Meng S."/>
            <person name="Li G."/>
            <person name="Viehrig K."/>
            <person name="Ye F."/>
            <person name="Su P."/>
            <person name="Kiefer A.F."/>
            <person name="Nichols A."/>
            <person name="Cepeda A.J."/>
            <person name="Yan W."/>
            <person name="Fan B."/>
            <person name="Jiang Y."/>
            <person name="Adhikari A."/>
            <person name="Zheng C.-J."/>
            <person name="Schuster L."/>
            <person name="Cowan T.M."/>
            <person name="Smanski M.J."/>
            <person name="Chevrette M.G."/>
            <person name="De Carvalho L.P.S."/>
            <person name="Shen B."/>
        </authorList>
    </citation>
    <scope>NUCLEOTIDE SEQUENCE [LARGE SCALE GENOMIC DNA]</scope>
    <source>
        <strain evidence="2 3">NPDC003029</strain>
    </source>
</reference>
<dbReference type="Gene3D" id="3.40.50.620">
    <property type="entry name" value="HUPs"/>
    <property type="match status" value="1"/>
</dbReference>
<accession>A0ABW6RL73</accession>
<dbReference type="Pfam" id="PF00733">
    <property type="entry name" value="Asn_synthase"/>
    <property type="match status" value="1"/>
</dbReference>
<gene>
    <name evidence="2" type="ORF">ACFYWW_26805</name>
</gene>
<organism evidence="2 3">
    <name type="scientific">Streptomyces flavidovirens</name>
    <dbReference type="NCBI Taxonomy" id="67298"/>
    <lineage>
        <taxon>Bacteria</taxon>
        <taxon>Bacillati</taxon>
        <taxon>Actinomycetota</taxon>
        <taxon>Actinomycetes</taxon>
        <taxon>Kitasatosporales</taxon>
        <taxon>Streptomycetaceae</taxon>
        <taxon>Streptomyces</taxon>
    </lineage>
</organism>
<dbReference type="SUPFAM" id="SSF52402">
    <property type="entry name" value="Adenine nucleotide alpha hydrolases-like"/>
    <property type="match status" value="1"/>
</dbReference>
<feature type="domain" description="Asparagine synthetase" evidence="1">
    <location>
        <begin position="235"/>
        <end position="620"/>
    </location>
</feature>
<dbReference type="Proteomes" id="UP001601976">
    <property type="component" value="Unassembled WGS sequence"/>
</dbReference>
<dbReference type="InterPro" id="IPR001962">
    <property type="entry name" value="Asn_synthase"/>
</dbReference>